<dbReference type="PROSITE" id="PS01117">
    <property type="entry name" value="HTH_MARR_1"/>
    <property type="match status" value="1"/>
</dbReference>
<feature type="domain" description="HTH marR-type" evidence="6">
    <location>
        <begin position="169"/>
        <end position="301"/>
    </location>
</feature>
<dbReference type="InterPro" id="IPR036390">
    <property type="entry name" value="WH_DNA-bd_sf"/>
</dbReference>
<dbReference type="SMART" id="SM00347">
    <property type="entry name" value="HTH_MARR"/>
    <property type="match status" value="1"/>
</dbReference>
<dbReference type="InterPro" id="IPR011991">
    <property type="entry name" value="ArsR-like_HTH"/>
</dbReference>
<evidence type="ECO:0000256" key="4">
    <source>
        <dbReference type="ARBA" id="ARBA00023125"/>
    </source>
</evidence>
<dbReference type="GO" id="GO:0042602">
    <property type="term" value="F:riboflavin reductase (NADPH) activity"/>
    <property type="evidence" value="ECO:0007669"/>
    <property type="project" value="TreeGrafter"/>
</dbReference>
<keyword evidence="8" id="KW-1185">Reference proteome</keyword>
<reference evidence="7 8" key="1">
    <citation type="submission" date="2022-04" db="EMBL/GenBank/DDBJ databases">
        <authorList>
            <person name="Ye Y.-Q."/>
            <person name="Du Z.-J."/>
        </authorList>
    </citation>
    <scope>NUCLEOTIDE SEQUENCE [LARGE SCALE GENOMIC DNA]</scope>
    <source>
        <strain evidence="7 8">A6E488</strain>
    </source>
</reference>
<dbReference type="RefSeq" id="WP_261616981.1">
    <property type="nucleotide sequence ID" value="NZ_JALIDZ010000007.1"/>
</dbReference>
<dbReference type="EMBL" id="JALIDZ010000007">
    <property type="protein sequence ID" value="MCT8973412.1"/>
    <property type="molecule type" value="Genomic_DNA"/>
</dbReference>
<sequence>MSNANSFRMALGRFVTGVTVITALDENGEPVGLTANSFNSVSLDPPLVLWSLARRSKNLSAYESASHFAVNVLSVDQKAISDRFARPVEDRFSGVEWEPGTGGAPVLKGCAAVFECSKEQCYEGGDHVIFLGRVESFDEENRVPLAYHAGRYATTAHYAGEFTNGPFQDDYLLYLLARASSLASAEFHAELASLGVPVPMWRILAILSGSEGHPVGEIAARALLKQPNVTKIVNRLEELGHVRRTADPDDRRKVLVRITPAGEDLVASLIVRAQAHEASLLGTHTPAEAEILKRGLKQLIRRLAERQSGLLFEAPEMEAV</sequence>
<gene>
    <name evidence="7" type="ORF">MUB46_16240</name>
</gene>
<evidence type="ECO:0000313" key="8">
    <source>
        <dbReference type="Proteomes" id="UP001320898"/>
    </source>
</evidence>
<dbReference type="InterPro" id="IPR002563">
    <property type="entry name" value="Flavin_Rdtase-like_dom"/>
</dbReference>
<proteinExistence type="inferred from homology"/>
<evidence type="ECO:0000256" key="1">
    <source>
        <dbReference type="ARBA" id="ARBA00008898"/>
    </source>
</evidence>
<keyword evidence="2" id="KW-0560">Oxidoreductase</keyword>
<dbReference type="InterPro" id="IPR036388">
    <property type="entry name" value="WH-like_DNA-bd_sf"/>
</dbReference>
<dbReference type="SMART" id="SM00903">
    <property type="entry name" value="Flavin_Reduct"/>
    <property type="match status" value="1"/>
</dbReference>
<dbReference type="CDD" id="cd00090">
    <property type="entry name" value="HTH_ARSR"/>
    <property type="match status" value="1"/>
</dbReference>
<keyword evidence="3" id="KW-0805">Transcription regulation</keyword>
<organism evidence="7 8">
    <name type="scientific">Microbaculum marinisediminis</name>
    <dbReference type="NCBI Taxonomy" id="2931392"/>
    <lineage>
        <taxon>Bacteria</taxon>
        <taxon>Pseudomonadati</taxon>
        <taxon>Pseudomonadota</taxon>
        <taxon>Alphaproteobacteria</taxon>
        <taxon>Hyphomicrobiales</taxon>
        <taxon>Tepidamorphaceae</taxon>
        <taxon>Microbaculum</taxon>
    </lineage>
</organism>
<name>A0AAW5QZR2_9HYPH</name>
<dbReference type="GO" id="GO:0003677">
    <property type="term" value="F:DNA binding"/>
    <property type="evidence" value="ECO:0007669"/>
    <property type="project" value="UniProtKB-KW"/>
</dbReference>
<dbReference type="InterPro" id="IPR012349">
    <property type="entry name" value="Split_barrel_FMN-bd"/>
</dbReference>
<dbReference type="PRINTS" id="PR00598">
    <property type="entry name" value="HTHMARR"/>
</dbReference>
<evidence type="ECO:0000256" key="5">
    <source>
        <dbReference type="ARBA" id="ARBA00023163"/>
    </source>
</evidence>
<dbReference type="PANTHER" id="PTHR30466">
    <property type="entry name" value="FLAVIN REDUCTASE"/>
    <property type="match status" value="1"/>
</dbReference>
<dbReference type="Proteomes" id="UP001320898">
    <property type="component" value="Unassembled WGS sequence"/>
</dbReference>
<dbReference type="PROSITE" id="PS50995">
    <property type="entry name" value="HTH_MARR_2"/>
    <property type="match status" value="1"/>
</dbReference>
<dbReference type="Pfam" id="PF01613">
    <property type="entry name" value="Flavin_Reduct"/>
    <property type="match status" value="1"/>
</dbReference>
<dbReference type="InterPro" id="IPR000835">
    <property type="entry name" value="HTH_MarR-typ"/>
</dbReference>
<protein>
    <submittedName>
        <fullName evidence="7">Flavin reductase</fullName>
    </submittedName>
</protein>
<dbReference type="GO" id="GO:0010181">
    <property type="term" value="F:FMN binding"/>
    <property type="evidence" value="ECO:0007669"/>
    <property type="project" value="InterPro"/>
</dbReference>
<dbReference type="Gene3D" id="2.30.110.10">
    <property type="entry name" value="Electron Transport, Fmn-binding Protein, Chain A"/>
    <property type="match status" value="1"/>
</dbReference>
<dbReference type="SUPFAM" id="SSF46785">
    <property type="entry name" value="Winged helix' DNA-binding domain"/>
    <property type="match status" value="1"/>
</dbReference>
<comment type="similarity">
    <text evidence="1">Belongs to the non-flavoprotein flavin reductase family.</text>
</comment>
<dbReference type="SUPFAM" id="SSF50475">
    <property type="entry name" value="FMN-binding split barrel"/>
    <property type="match status" value="1"/>
</dbReference>
<dbReference type="AlphaFoldDB" id="A0AAW5QZR2"/>
<keyword evidence="4" id="KW-0238">DNA-binding</keyword>
<dbReference type="GO" id="GO:0003700">
    <property type="term" value="F:DNA-binding transcription factor activity"/>
    <property type="evidence" value="ECO:0007669"/>
    <property type="project" value="InterPro"/>
</dbReference>
<comment type="caution">
    <text evidence="7">The sequence shown here is derived from an EMBL/GenBank/DDBJ whole genome shotgun (WGS) entry which is preliminary data.</text>
</comment>
<dbReference type="Pfam" id="PF12802">
    <property type="entry name" value="MarR_2"/>
    <property type="match status" value="1"/>
</dbReference>
<keyword evidence="5" id="KW-0804">Transcription</keyword>
<dbReference type="Gene3D" id="1.10.10.10">
    <property type="entry name" value="Winged helix-like DNA-binding domain superfamily/Winged helix DNA-binding domain"/>
    <property type="match status" value="1"/>
</dbReference>
<evidence type="ECO:0000256" key="2">
    <source>
        <dbReference type="ARBA" id="ARBA00023002"/>
    </source>
</evidence>
<dbReference type="PANTHER" id="PTHR30466:SF11">
    <property type="entry name" value="FLAVIN-DEPENDENT MONOOXYGENASE, REDUCTASE SUBUNIT HSAB"/>
    <property type="match status" value="1"/>
</dbReference>
<evidence type="ECO:0000313" key="7">
    <source>
        <dbReference type="EMBL" id="MCT8973412.1"/>
    </source>
</evidence>
<evidence type="ECO:0000259" key="6">
    <source>
        <dbReference type="PROSITE" id="PS50995"/>
    </source>
</evidence>
<accession>A0AAW5QZR2</accession>
<dbReference type="InterPro" id="IPR023187">
    <property type="entry name" value="Tscrpt_reg_MarR-type_CS"/>
</dbReference>
<evidence type="ECO:0000256" key="3">
    <source>
        <dbReference type="ARBA" id="ARBA00023015"/>
    </source>
</evidence>
<dbReference type="InterPro" id="IPR050268">
    <property type="entry name" value="NADH-dep_flavin_reductase"/>
</dbReference>